<accession>A0AAU9J2G6</accession>
<name>A0AAU9J2G6_9CILI</name>
<sequence>MQLSEVDVFKSAEKSPKVISRNESYKTLYKVWSGYTKFIRSNINKGLNVSCEFGRFISSESLGVMYLPSPKFITSGNFTYKNLDLFSNESKDKRLDQHISYSAIAYVCDLNRDQAQKCMQEIVSHILELVRQGNSIKLNFKIGLMTLRDGLLDWKPIIERKNKANYSLDSTTSRESSVLTPRSSRCTNIRLGSLSVHASNPNPIYQGPSKNLNNYYRGLSYKPQNTVPLPCAFYTGKIHPLFDFRTKYTRRQACDLAISPQDLLDIHREQIREKAKKLKETKEIKKLEEDGYIKTVTDQMKKDREDKEYSDYIKKSLFIEENNSLIERKKERKKQIKKERLGETYDYFPFTHGDQIEAQQKTLNLALREDLRKHSDTLNSTFAAFSSSPQSPRVRIDIPKFMIPDEYSPRFLKNYEKDLAMENALERYEQELIEKEKNNEKLMKEKLEREIIDKKYQEDVEMKHRKKLEKYRKKLEEQISEKIEKKQEEKIEKMSPVKTHFGPEESKEDLENEIKFKMDRERENKEFVAKQMIEKLEERRQLKERDREEDYMISKNVEKIMCEEDDKNKEKIKKGKNFNKNVWLKQIKLKELEKSLDAGAGF</sequence>
<proteinExistence type="predicted"/>
<dbReference type="Proteomes" id="UP001162131">
    <property type="component" value="Unassembled WGS sequence"/>
</dbReference>
<dbReference type="EMBL" id="CAJZBQ010000023">
    <property type="protein sequence ID" value="CAG9319555.1"/>
    <property type="molecule type" value="Genomic_DNA"/>
</dbReference>
<dbReference type="AlphaFoldDB" id="A0AAU9J2G6"/>
<gene>
    <name evidence="3" type="ORF">BSTOLATCC_MIC24106</name>
</gene>
<keyword evidence="4" id="KW-1185">Reference proteome</keyword>
<dbReference type="InterPro" id="IPR040673">
    <property type="entry name" value="CCDC81_HU_dom_2"/>
</dbReference>
<organism evidence="3 4">
    <name type="scientific">Blepharisma stoltei</name>
    <dbReference type="NCBI Taxonomy" id="1481888"/>
    <lineage>
        <taxon>Eukaryota</taxon>
        <taxon>Sar</taxon>
        <taxon>Alveolata</taxon>
        <taxon>Ciliophora</taxon>
        <taxon>Postciliodesmatophora</taxon>
        <taxon>Heterotrichea</taxon>
        <taxon>Heterotrichida</taxon>
        <taxon>Blepharismidae</taxon>
        <taxon>Blepharisma</taxon>
    </lineage>
</organism>
<evidence type="ECO:0000313" key="3">
    <source>
        <dbReference type="EMBL" id="CAG9319555.1"/>
    </source>
</evidence>
<evidence type="ECO:0000256" key="1">
    <source>
        <dbReference type="SAM" id="MobiDB-lite"/>
    </source>
</evidence>
<dbReference type="Pfam" id="PF18289">
    <property type="entry name" value="HU-CCDC81_euk_2"/>
    <property type="match status" value="1"/>
</dbReference>
<protein>
    <recommendedName>
        <fullName evidence="2">CCDC81 HU domain-containing protein</fullName>
    </recommendedName>
</protein>
<evidence type="ECO:0000259" key="2">
    <source>
        <dbReference type="Pfam" id="PF18289"/>
    </source>
</evidence>
<reference evidence="3" key="1">
    <citation type="submission" date="2021-09" db="EMBL/GenBank/DDBJ databases">
        <authorList>
            <consortium name="AG Swart"/>
            <person name="Singh M."/>
            <person name="Singh A."/>
            <person name="Seah K."/>
            <person name="Emmerich C."/>
        </authorList>
    </citation>
    <scope>NUCLEOTIDE SEQUENCE</scope>
    <source>
        <strain evidence="3">ATCC30299</strain>
    </source>
</reference>
<feature type="region of interest" description="Disordered" evidence="1">
    <location>
        <begin position="488"/>
        <end position="511"/>
    </location>
</feature>
<evidence type="ECO:0000313" key="4">
    <source>
        <dbReference type="Proteomes" id="UP001162131"/>
    </source>
</evidence>
<comment type="caution">
    <text evidence="3">The sequence shown here is derived from an EMBL/GenBank/DDBJ whole genome shotgun (WGS) entry which is preliminary data.</text>
</comment>
<feature type="compositionally biased region" description="Basic and acidic residues" evidence="1">
    <location>
        <begin position="488"/>
        <end position="505"/>
    </location>
</feature>
<feature type="domain" description="CCDC81 HU" evidence="2">
    <location>
        <begin position="98"/>
        <end position="151"/>
    </location>
</feature>